<dbReference type="Gene3D" id="3.40.50.2000">
    <property type="entry name" value="Glycogen Phosphorylase B"/>
    <property type="match status" value="2"/>
</dbReference>
<dbReference type="GO" id="GO:0016740">
    <property type="term" value="F:transferase activity"/>
    <property type="evidence" value="ECO:0007669"/>
    <property type="project" value="UniProtKB-KW"/>
</dbReference>
<protein>
    <submittedName>
        <fullName evidence="2">Putative UDP-glucuronosyl/UDP-glucosyltransferase</fullName>
    </submittedName>
</protein>
<gene>
    <name evidence="2" type="ORF">HannXRQ_Chr02g0034661</name>
</gene>
<proteinExistence type="inferred from homology"/>
<evidence type="ECO:0000313" key="3">
    <source>
        <dbReference type="Proteomes" id="UP000215914"/>
    </source>
</evidence>
<accession>A0A251VET7</accession>
<dbReference type="AlphaFoldDB" id="A0A251VET7"/>
<keyword evidence="3" id="KW-1185">Reference proteome</keyword>
<comment type="similarity">
    <text evidence="1">Belongs to the UDP-glycosyltransferase family.</text>
</comment>
<reference evidence="3" key="1">
    <citation type="journal article" date="2017" name="Nature">
        <title>The sunflower genome provides insights into oil metabolism, flowering and Asterid evolution.</title>
        <authorList>
            <person name="Badouin H."/>
            <person name="Gouzy J."/>
            <person name="Grassa C.J."/>
            <person name="Murat F."/>
            <person name="Staton S.E."/>
            <person name="Cottret L."/>
            <person name="Lelandais-Briere C."/>
            <person name="Owens G.L."/>
            <person name="Carrere S."/>
            <person name="Mayjonade B."/>
            <person name="Legrand L."/>
            <person name="Gill N."/>
            <person name="Kane N.C."/>
            <person name="Bowers J.E."/>
            <person name="Hubner S."/>
            <person name="Bellec A."/>
            <person name="Berard A."/>
            <person name="Berges H."/>
            <person name="Blanchet N."/>
            <person name="Boniface M.C."/>
            <person name="Brunel D."/>
            <person name="Catrice O."/>
            <person name="Chaidir N."/>
            <person name="Claudel C."/>
            <person name="Donnadieu C."/>
            <person name="Faraut T."/>
            <person name="Fievet G."/>
            <person name="Helmstetter N."/>
            <person name="King M."/>
            <person name="Knapp S.J."/>
            <person name="Lai Z."/>
            <person name="Le Paslier M.C."/>
            <person name="Lippi Y."/>
            <person name="Lorenzon L."/>
            <person name="Mandel J.R."/>
            <person name="Marage G."/>
            <person name="Marchand G."/>
            <person name="Marquand E."/>
            <person name="Bret-Mestries E."/>
            <person name="Morien E."/>
            <person name="Nambeesan S."/>
            <person name="Nguyen T."/>
            <person name="Pegot-Espagnet P."/>
            <person name="Pouilly N."/>
            <person name="Raftis F."/>
            <person name="Sallet E."/>
            <person name="Schiex T."/>
            <person name="Thomas J."/>
            <person name="Vandecasteele C."/>
            <person name="Vares D."/>
            <person name="Vear F."/>
            <person name="Vautrin S."/>
            <person name="Crespi M."/>
            <person name="Mangin B."/>
            <person name="Burke J.M."/>
            <person name="Salse J."/>
            <person name="Munos S."/>
            <person name="Vincourt P."/>
            <person name="Rieseberg L.H."/>
            <person name="Langlade N.B."/>
        </authorList>
    </citation>
    <scope>NUCLEOTIDE SEQUENCE [LARGE SCALE GENOMIC DNA]</scope>
    <source>
        <strain evidence="3">cv. SF193</strain>
    </source>
</reference>
<keyword evidence="2" id="KW-0808">Transferase</keyword>
<sequence length="159" mass="18480">MKGIKLRDQPRNILATKHDDPRLYLFMGVARMADKVSHMLRSIFPHIYSVGPIQLQLNQITQAETKNSSLDTYSLWKEEYECVQWLHEKEPDFVVYVSFGSETVISTQELSEFGWGLIDSNHYFVWIIQTDLVDGKTTVLPQELEEVIKKRGFIASWCP</sequence>
<evidence type="ECO:0000256" key="1">
    <source>
        <dbReference type="ARBA" id="ARBA00009995"/>
    </source>
</evidence>
<dbReference type="SUPFAM" id="SSF53756">
    <property type="entry name" value="UDP-Glycosyltransferase/glycogen phosphorylase"/>
    <property type="match status" value="1"/>
</dbReference>
<dbReference type="Proteomes" id="UP000215914">
    <property type="component" value="Chromosome 2"/>
</dbReference>
<dbReference type="InParanoid" id="A0A251VET7"/>
<name>A0A251VET7_HELAN</name>
<organism evidence="2 3">
    <name type="scientific">Helianthus annuus</name>
    <name type="common">Common sunflower</name>
    <dbReference type="NCBI Taxonomy" id="4232"/>
    <lineage>
        <taxon>Eukaryota</taxon>
        <taxon>Viridiplantae</taxon>
        <taxon>Streptophyta</taxon>
        <taxon>Embryophyta</taxon>
        <taxon>Tracheophyta</taxon>
        <taxon>Spermatophyta</taxon>
        <taxon>Magnoliopsida</taxon>
        <taxon>eudicotyledons</taxon>
        <taxon>Gunneridae</taxon>
        <taxon>Pentapetalae</taxon>
        <taxon>asterids</taxon>
        <taxon>campanulids</taxon>
        <taxon>Asterales</taxon>
        <taxon>Asteraceae</taxon>
        <taxon>Asteroideae</taxon>
        <taxon>Heliantheae alliance</taxon>
        <taxon>Heliantheae</taxon>
        <taxon>Helianthus</taxon>
    </lineage>
</organism>
<evidence type="ECO:0000313" key="2">
    <source>
        <dbReference type="EMBL" id="OTG33432.1"/>
    </source>
</evidence>
<dbReference type="PANTHER" id="PTHR11926:SF1383">
    <property type="entry name" value="UDP-GLUCURONOSYL_UDP-GLUCOSYLTRANSFERASE, UDP-GLYCOSYLTRANSFERASE FAMILY"/>
    <property type="match status" value="1"/>
</dbReference>
<dbReference type="EMBL" id="CM007891">
    <property type="protein sequence ID" value="OTG33432.1"/>
    <property type="molecule type" value="Genomic_DNA"/>
</dbReference>
<dbReference type="PANTHER" id="PTHR11926">
    <property type="entry name" value="GLUCOSYL/GLUCURONOSYL TRANSFERASES"/>
    <property type="match status" value="1"/>
</dbReference>